<dbReference type="GO" id="GO:0046589">
    <property type="term" value="F:ribonuclease T1 activity"/>
    <property type="evidence" value="ECO:0007669"/>
    <property type="project" value="UniProtKB-EC"/>
</dbReference>
<comment type="caution">
    <text evidence="9">The sequence shown here is derived from an EMBL/GenBank/DDBJ whole genome shotgun (WGS) entry which is preliminary data.</text>
</comment>
<keyword evidence="7" id="KW-0456">Lyase</keyword>
<evidence type="ECO:0000256" key="8">
    <source>
        <dbReference type="ARBA" id="ARBA00034015"/>
    </source>
</evidence>
<dbReference type="SUPFAM" id="SSF53933">
    <property type="entry name" value="Microbial ribonucleases"/>
    <property type="match status" value="1"/>
</dbReference>
<dbReference type="EMBL" id="MNUE01000039">
    <property type="protein sequence ID" value="OJD32312.1"/>
    <property type="molecule type" value="Genomic_DNA"/>
</dbReference>
<keyword evidence="3" id="KW-0540">Nuclease</keyword>
<keyword evidence="6" id="KW-1015">Disulfide bond</keyword>
<dbReference type="AlphaFoldDB" id="A0A1J9QV58"/>
<sequence length="143" mass="15588">MPTIYYEPSVCNCDGVDYSKADIENAATLALELAKKGRTIGDSKYPHVYNDHKHFDFAHAEAPYLEFPILQKGRTYDGLSPGAERLVIGSIADDFSSAVYCACVTQSGEEKNVFAACKDDSMNPRGKGMLPTEGKSLVGEIEL</sequence>
<dbReference type="STRING" id="236234.A0A1J9QV58"/>
<protein>
    <recommendedName>
        <fullName evidence="2">ribonuclease T1</fullName>
        <ecNumber evidence="2">4.6.1.24</ecNumber>
    </recommendedName>
</protein>
<dbReference type="RefSeq" id="XP_020128572.1">
    <property type="nucleotide sequence ID" value="XM_020275386.1"/>
</dbReference>
<evidence type="ECO:0000256" key="3">
    <source>
        <dbReference type="ARBA" id="ARBA00022722"/>
    </source>
</evidence>
<gene>
    <name evidence="9" type="ORF">BKCO1_3900074</name>
</gene>
<dbReference type="GO" id="GO:0016787">
    <property type="term" value="F:hydrolase activity"/>
    <property type="evidence" value="ECO:0007669"/>
    <property type="project" value="UniProtKB-KW"/>
</dbReference>
<accession>A0A1J9QV58</accession>
<evidence type="ECO:0000256" key="6">
    <source>
        <dbReference type="ARBA" id="ARBA00023157"/>
    </source>
</evidence>
<dbReference type="Gene3D" id="3.10.450.30">
    <property type="entry name" value="Microbial ribonucleases"/>
    <property type="match status" value="1"/>
</dbReference>
<evidence type="ECO:0000256" key="2">
    <source>
        <dbReference type="ARBA" id="ARBA00012549"/>
    </source>
</evidence>
<dbReference type="PANTHER" id="PTHR42104:SF1">
    <property type="entry name" value="EXTRACELLULAR GUANYL-SPECIFIC RIBONUCLEASE RNTA (AFU_ORTHOLOGUE AFUA_4G03230)"/>
    <property type="match status" value="1"/>
</dbReference>
<evidence type="ECO:0000313" key="10">
    <source>
        <dbReference type="Proteomes" id="UP000183809"/>
    </source>
</evidence>
<dbReference type="Proteomes" id="UP000183809">
    <property type="component" value="Unassembled WGS sequence"/>
</dbReference>
<comment type="similarity">
    <text evidence="1">Belongs to the ribonuclease N1/T1 family.</text>
</comment>
<evidence type="ECO:0000256" key="7">
    <source>
        <dbReference type="ARBA" id="ARBA00023239"/>
    </source>
</evidence>
<evidence type="ECO:0000256" key="4">
    <source>
        <dbReference type="ARBA" id="ARBA00022759"/>
    </source>
</evidence>
<reference evidence="9 10" key="1">
    <citation type="submission" date="2016-10" db="EMBL/GenBank/DDBJ databases">
        <title>Proteomics and genomics reveal pathogen-plant mechanisms compatible with a hemibiotrophic lifestyle of Diplodia corticola.</title>
        <authorList>
            <person name="Fernandes I."/>
            <person name="De Jonge R."/>
            <person name="Van De Peer Y."/>
            <person name="Devreese B."/>
            <person name="Alves A."/>
            <person name="Esteves A.C."/>
        </authorList>
    </citation>
    <scope>NUCLEOTIDE SEQUENCE [LARGE SCALE GENOMIC DNA]</scope>
    <source>
        <strain evidence="9 10">CBS 112549</strain>
    </source>
</reference>
<dbReference type="EC" id="4.6.1.24" evidence="2"/>
<dbReference type="InterPro" id="IPR016191">
    <property type="entry name" value="Ribonuclease/ribotoxin"/>
</dbReference>
<dbReference type="GeneID" id="31015647"/>
<dbReference type="Pfam" id="PF00545">
    <property type="entry name" value="Ribonuclease"/>
    <property type="match status" value="1"/>
</dbReference>
<name>A0A1J9QV58_9PEZI</name>
<proteinExistence type="inferred from homology"/>
<dbReference type="InterPro" id="IPR000026">
    <property type="entry name" value="N1-like"/>
</dbReference>
<keyword evidence="10" id="KW-1185">Reference proteome</keyword>
<comment type="catalytic activity">
    <reaction evidence="8">
        <text>[RNA] containing guanosine + H2O = an [RNA fragment]-3'-guanosine-3'-phosphate + a 5'-hydroxy-ribonucleotide-3'-[RNA fragment].</text>
        <dbReference type="EC" id="4.6.1.24"/>
    </reaction>
</comment>
<dbReference type="PANTHER" id="PTHR42104">
    <property type="entry name" value="EXTRACELLULAR GUANYL-SPECIFIC RIBONUCLEASE RNTA (AFU_ORTHOLOGUE AFUA_4G03230)"/>
    <property type="match status" value="1"/>
</dbReference>
<evidence type="ECO:0000256" key="5">
    <source>
        <dbReference type="ARBA" id="ARBA00022801"/>
    </source>
</evidence>
<organism evidence="9 10">
    <name type="scientific">Diplodia corticola</name>
    <dbReference type="NCBI Taxonomy" id="236234"/>
    <lineage>
        <taxon>Eukaryota</taxon>
        <taxon>Fungi</taxon>
        <taxon>Dikarya</taxon>
        <taxon>Ascomycota</taxon>
        <taxon>Pezizomycotina</taxon>
        <taxon>Dothideomycetes</taxon>
        <taxon>Dothideomycetes incertae sedis</taxon>
        <taxon>Botryosphaeriales</taxon>
        <taxon>Botryosphaeriaceae</taxon>
        <taxon>Diplodia</taxon>
    </lineage>
</organism>
<keyword evidence="5" id="KW-0378">Hydrolase</keyword>
<dbReference type="OrthoDB" id="5425539at2759"/>
<evidence type="ECO:0000313" key="9">
    <source>
        <dbReference type="EMBL" id="OJD32312.1"/>
    </source>
</evidence>
<evidence type="ECO:0000256" key="1">
    <source>
        <dbReference type="ARBA" id="ARBA00009006"/>
    </source>
</evidence>
<keyword evidence="4" id="KW-0255">Endonuclease</keyword>
<dbReference type="GO" id="GO:0003723">
    <property type="term" value="F:RNA binding"/>
    <property type="evidence" value="ECO:0007669"/>
    <property type="project" value="InterPro"/>
</dbReference>